<dbReference type="Proteomes" id="UP001210231">
    <property type="component" value="Unassembled WGS sequence"/>
</dbReference>
<dbReference type="PROSITE" id="PS51257">
    <property type="entry name" value="PROKAR_LIPOPROTEIN"/>
    <property type="match status" value="1"/>
</dbReference>
<sequence>MKLLPIIFVIILTACSTVKKEIHIYPKGKNIHPPLPLISLKDVTPIVCDSNYPRNALRLKYTLPNSKKERNTSTNSGNTKYNQQVSGVKVIDYSEINYYLKKGYKINEFERFSCNDTLVINVKDINLKCRKAKIYRYKAFIVNLKSRNRKVKINKHRVLYYENGNTGKPFVGLCKIIYDDRRYSIGYFYDGRPILPFDLPNRFDLPNQLGPSGTFGGFQEYYINNQFAYYGFVETNNGHGNGSSNLARIHYRNNNESGFITYYWETGLLKFVKVFEQLGDSIQGKSFTEYIYPKRKYRQLNNCKRCHHQFHPWDAIDKIINRKEE</sequence>
<accession>A0ABT4ULW4</accession>
<dbReference type="RefSeq" id="WP_407032162.1">
    <property type="nucleotide sequence ID" value="NZ_JAQGEF010000018.1"/>
</dbReference>
<name>A0ABT4ULW4_9BACT</name>
<evidence type="ECO:0008006" key="3">
    <source>
        <dbReference type="Google" id="ProtNLM"/>
    </source>
</evidence>
<protein>
    <recommendedName>
        <fullName evidence="3">Lipoprotein</fullName>
    </recommendedName>
</protein>
<proteinExistence type="predicted"/>
<reference evidence="1 2" key="1">
    <citation type="submission" date="2022-12" db="EMBL/GenBank/DDBJ databases">
        <title>Chitinophagaceae gen. sp. nov., a new member of the family Chitinophagaceae, isolated from soil in a chemical factory.</title>
        <authorList>
            <person name="Ke Z."/>
        </authorList>
    </citation>
    <scope>NUCLEOTIDE SEQUENCE [LARGE SCALE GENOMIC DNA]</scope>
    <source>
        <strain evidence="1 2">LY-5</strain>
    </source>
</reference>
<evidence type="ECO:0000313" key="1">
    <source>
        <dbReference type="EMBL" id="MDA3615834.1"/>
    </source>
</evidence>
<dbReference type="EMBL" id="JAQGEF010000018">
    <property type="protein sequence ID" value="MDA3615834.1"/>
    <property type="molecule type" value="Genomic_DNA"/>
</dbReference>
<evidence type="ECO:0000313" key="2">
    <source>
        <dbReference type="Proteomes" id="UP001210231"/>
    </source>
</evidence>
<organism evidence="1 2">
    <name type="scientific">Polluticaenibacter yanchengensis</name>
    <dbReference type="NCBI Taxonomy" id="3014562"/>
    <lineage>
        <taxon>Bacteria</taxon>
        <taxon>Pseudomonadati</taxon>
        <taxon>Bacteroidota</taxon>
        <taxon>Chitinophagia</taxon>
        <taxon>Chitinophagales</taxon>
        <taxon>Chitinophagaceae</taxon>
        <taxon>Polluticaenibacter</taxon>
    </lineage>
</organism>
<keyword evidence="2" id="KW-1185">Reference proteome</keyword>
<comment type="caution">
    <text evidence="1">The sequence shown here is derived from an EMBL/GenBank/DDBJ whole genome shotgun (WGS) entry which is preliminary data.</text>
</comment>
<gene>
    <name evidence="1" type="ORF">O3P16_13525</name>
</gene>